<dbReference type="GO" id="GO:0022857">
    <property type="term" value="F:transmembrane transporter activity"/>
    <property type="evidence" value="ECO:0007669"/>
    <property type="project" value="InterPro"/>
</dbReference>
<evidence type="ECO:0000313" key="7">
    <source>
        <dbReference type="EMBL" id="APX10870.1"/>
    </source>
</evidence>
<feature type="transmembrane region" description="Helical" evidence="5">
    <location>
        <begin position="12"/>
        <end position="31"/>
    </location>
</feature>
<proteinExistence type="predicted"/>
<comment type="subcellular location">
    <subcellularLocation>
        <location evidence="1">Membrane</location>
        <topology evidence="1">Multi-pass membrane protein</topology>
    </subcellularLocation>
</comment>
<evidence type="ECO:0000256" key="3">
    <source>
        <dbReference type="ARBA" id="ARBA00022989"/>
    </source>
</evidence>
<protein>
    <recommendedName>
        <fullName evidence="6">Major facilitator superfamily (MFS) profile domain-containing protein</fullName>
    </recommendedName>
</protein>
<dbReference type="EMBL" id="CP019312">
    <property type="protein sequence ID" value="APX10870.1"/>
    <property type="molecule type" value="Genomic_DNA"/>
</dbReference>
<keyword evidence="8" id="KW-1185">Reference proteome</keyword>
<evidence type="ECO:0000256" key="1">
    <source>
        <dbReference type="ARBA" id="ARBA00004141"/>
    </source>
</evidence>
<dbReference type="Pfam" id="PF07690">
    <property type="entry name" value="MFS_1"/>
    <property type="match status" value="1"/>
</dbReference>
<dbReference type="Gene3D" id="1.20.1250.20">
    <property type="entry name" value="MFS general substrate transporter like domains"/>
    <property type="match status" value="2"/>
</dbReference>
<name>A0A1P8MS09_9RHOB</name>
<organism evidence="7 8">
    <name type="scientific">Tateyamaria omphalii</name>
    <dbReference type="NCBI Taxonomy" id="299262"/>
    <lineage>
        <taxon>Bacteria</taxon>
        <taxon>Pseudomonadati</taxon>
        <taxon>Pseudomonadota</taxon>
        <taxon>Alphaproteobacteria</taxon>
        <taxon>Rhodobacterales</taxon>
        <taxon>Roseobacteraceae</taxon>
        <taxon>Tateyamaria</taxon>
    </lineage>
</organism>
<dbReference type="AlphaFoldDB" id="A0A1P8MS09"/>
<accession>A0A1P8MS09</accession>
<dbReference type="InterPro" id="IPR051788">
    <property type="entry name" value="MFS_Transporter"/>
</dbReference>
<keyword evidence="4 5" id="KW-0472">Membrane</keyword>
<dbReference type="InterPro" id="IPR011701">
    <property type="entry name" value="MFS"/>
</dbReference>
<feature type="transmembrane region" description="Helical" evidence="5">
    <location>
        <begin position="159"/>
        <end position="179"/>
    </location>
</feature>
<reference evidence="7 8" key="1">
    <citation type="submission" date="2017-01" db="EMBL/GenBank/DDBJ databases">
        <title>Complete genome of Tateyamaria omphalii DOK1-4 isolated from seawater in Dokdo.</title>
        <authorList>
            <person name="Kim J.H."/>
            <person name="Chi W.-J."/>
        </authorList>
    </citation>
    <scope>NUCLEOTIDE SEQUENCE [LARGE SCALE GENOMIC DNA]</scope>
    <source>
        <strain evidence="7 8">DOK1-4</strain>
    </source>
</reference>
<feature type="transmembrane region" description="Helical" evidence="5">
    <location>
        <begin position="96"/>
        <end position="116"/>
    </location>
</feature>
<feature type="transmembrane region" description="Helical" evidence="5">
    <location>
        <begin position="137"/>
        <end position="153"/>
    </location>
</feature>
<sequence>MRLLDDIVASRRALAGFVIVGFGWAAFSAQMPVIKAQVGAGDGAWGTLVLIGSTGAIMAMWLAPLMHRLLGQWAMVVGATVMAAGFVLSGAAQTPLVMGVALFLAAGGSGVADVLANAEVSEAEAETGRSLMNLNHGLFSVSYALAAVAVGVAREGGLGPVAIFAGVVLSVAVLSPWLILPMRRLAEEDTQDASGMPRLLVWVGGLVVLSAFLGEAASEGWSALHVERTLGGGPAEGAMGPALLATGMAVGRLGAHIFGASWPPFRVMVVASCLAGLGLALAGVATGLPMAYAGFLLGGLGVSVVGPLALGLVGQAVRPKHRLAAISQAAALGYAAFFLGPVIMGFVAEGFGLRVSFYAVAGIMFAVAAILLPTWGRMLARQPAPISSSG</sequence>
<dbReference type="GO" id="GO:0016020">
    <property type="term" value="C:membrane"/>
    <property type="evidence" value="ECO:0007669"/>
    <property type="project" value="UniProtKB-SubCell"/>
</dbReference>
<evidence type="ECO:0000256" key="5">
    <source>
        <dbReference type="SAM" id="Phobius"/>
    </source>
</evidence>
<feature type="transmembrane region" description="Helical" evidence="5">
    <location>
        <begin position="70"/>
        <end position="90"/>
    </location>
</feature>
<feature type="transmembrane region" description="Helical" evidence="5">
    <location>
        <begin position="325"/>
        <end position="347"/>
    </location>
</feature>
<dbReference type="Proteomes" id="UP000186336">
    <property type="component" value="Chromosome"/>
</dbReference>
<keyword evidence="3 5" id="KW-1133">Transmembrane helix</keyword>
<gene>
    <name evidence="7" type="ORF">BWR18_03560</name>
</gene>
<feature type="transmembrane region" description="Helical" evidence="5">
    <location>
        <begin position="267"/>
        <end position="285"/>
    </location>
</feature>
<feature type="transmembrane region" description="Helical" evidence="5">
    <location>
        <begin position="291"/>
        <end position="313"/>
    </location>
</feature>
<feature type="transmembrane region" description="Helical" evidence="5">
    <location>
        <begin position="238"/>
        <end position="255"/>
    </location>
</feature>
<feature type="domain" description="Major facilitator superfamily (MFS) profile" evidence="6">
    <location>
        <begin position="200"/>
        <end position="390"/>
    </location>
</feature>
<evidence type="ECO:0000256" key="4">
    <source>
        <dbReference type="ARBA" id="ARBA00023136"/>
    </source>
</evidence>
<keyword evidence="2 5" id="KW-0812">Transmembrane</keyword>
<dbReference type="PANTHER" id="PTHR23514:SF13">
    <property type="entry name" value="INNER MEMBRANE PROTEIN YBJJ"/>
    <property type="match status" value="1"/>
</dbReference>
<feature type="transmembrane region" description="Helical" evidence="5">
    <location>
        <begin position="43"/>
        <end position="63"/>
    </location>
</feature>
<feature type="transmembrane region" description="Helical" evidence="5">
    <location>
        <begin position="353"/>
        <end position="372"/>
    </location>
</feature>
<evidence type="ECO:0000259" key="6">
    <source>
        <dbReference type="PROSITE" id="PS50850"/>
    </source>
</evidence>
<dbReference type="PANTHER" id="PTHR23514">
    <property type="entry name" value="BYPASS OF STOP CODON PROTEIN 6"/>
    <property type="match status" value="1"/>
</dbReference>
<dbReference type="InterPro" id="IPR036259">
    <property type="entry name" value="MFS_trans_sf"/>
</dbReference>
<feature type="transmembrane region" description="Helical" evidence="5">
    <location>
        <begin position="199"/>
        <end position="218"/>
    </location>
</feature>
<dbReference type="InterPro" id="IPR020846">
    <property type="entry name" value="MFS_dom"/>
</dbReference>
<dbReference type="PROSITE" id="PS50850">
    <property type="entry name" value="MFS"/>
    <property type="match status" value="1"/>
</dbReference>
<evidence type="ECO:0000313" key="8">
    <source>
        <dbReference type="Proteomes" id="UP000186336"/>
    </source>
</evidence>
<evidence type="ECO:0000256" key="2">
    <source>
        <dbReference type="ARBA" id="ARBA00022692"/>
    </source>
</evidence>
<dbReference type="KEGG" id="tom:BWR18_03560"/>
<dbReference type="SUPFAM" id="SSF103473">
    <property type="entry name" value="MFS general substrate transporter"/>
    <property type="match status" value="1"/>
</dbReference>
<dbReference type="RefSeq" id="WP_076626737.1">
    <property type="nucleotide sequence ID" value="NZ_CP019312.1"/>
</dbReference>